<dbReference type="OrthoDB" id="2353937at2"/>
<evidence type="ECO:0000256" key="6">
    <source>
        <dbReference type="SAM" id="Phobius"/>
    </source>
</evidence>
<dbReference type="STRING" id="1302659.I858_006275"/>
<evidence type="ECO:0000256" key="1">
    <source>
        <dbReference type="ARBA" id="ARBA00004196"/>
    </source>
</evidence>
<protein>
    <recommendedName>
        <fullName evidence="8">CopC domain-containing protein</fullName>
    </recommendedName>
</protein>
<dbReference type="InterPro" id="IPR007348">
    <property type="entry name" value="CopC_dom"/>
</dbReference>
<dbReference type="PANTHER" id="PTHR34820:SF4">
    <property type="entry name" value="INNER MEMBRANE PROTEIN YEBZ"/>
    <property type="match status" value="1"/>
</dbReference>
<dbReference type="RefSeq" id="WP_049694083.1">
    <property type="nucleotide sequence ID" value="NZ_CP016540.2"/>
</dbReference>
<keyword evidence="6" id="KW-0812">Transmembrane</keyword>
<dbReference type="InterPro" id="IPR014755">
    <property type="entry name" value="Cu-Rt/internalin_Ig-like"/>
</dbReference>
<keyword evidence="6" id="KW-1133">Transmembrane helix</keyword>
<feature type="compositionally biased region" description="Low complexity" evidence="5">
    <location>
        <begin position="143"/>
        <end position="152"/>
    </location>
</feature>
<organism evidence="9 10">
    <name type="scientific">Planococcus versutus</name>
    <dbReference type="NCBI Taxonomy" id="1302659"/>
    <lineage>
        <taxon>Bacteria</taxon>
        <taxon>Bacillati</taxon>
        <taxon>Bacillota</taxon>
        <taxon>Bacilli</taxon>
        <taxon>Bacillales</taxon>
        <taxon>Caryophanaceae</taxon>
        <taxon>Planococcus</taxon>
    </lineage>
</organism>
<dbReference type="GO" id="GO:0030313">
    <property type="term" value="C:cell envelope"/>
    <property type="evidence" value="ECO:0007669"/>
    <property type="project" value="UniProtKB-SubCell"/>
</dbReference>
<evidence type="ECO:0000256" key="4">
    <source>
        <dbReference type="ARBA" id="ARBA00023008"/>
    </source>
</evidence>
<keyword evidence="10" id="KW-1185">Reference proteome</keyword>
<dbReference type="SUPFAM" id="SSF81296">
    <property type="entry name" value="E set domains"/>
    <property type="match status" value="1"/>
</dbReference>
<dbReference type="GO" id="GO:0005507">
    <property type="term" value="F:copper ion binding"/>
    <property type="evidence" value="ECO:0007669"/>
    <property type="project" value="InterPro"/>
</dbReference>
<dbReference type="InterPro" id="IPR014756">
    <property type="entry name" value="Ig_E-set"/>
</dbReference>
<dbReference type="PANTHER" id="PTHR34820">
    <property type="entry name" value="INNER MEMBRANE PROTEIN YEBZ"/>
    <property type="match status" value="1"/>
</dbReference>
<dbReference type="Proteomes" id="UP000053354">
    <property type="component" value="Chromosome"/>
</dbReference>
<accession>A0A1B1S0D9</accession>
<dbReference type="GO" id="GO:0046688">
    <property type="term" value="P:response to copper ion"/>
    <property type="evidence" value="ECO:0007669"/>
    <property type="project" value="InterPro"/>
</dbReference>
<keyword evidence="4" id="KW-0186">Copper</keyword>
<evidence type="ECO:0000256" key="5">
    <source>
        <dbReference type="SAM" id="MobiDB-lite"/>
    </source>
</evidence>
<evidence type="ECO:0000256" key="2">
    <source>
        <dbReference type="ARBA" id="ARBA00022723"/>
    </source>
</evidence>
<evidence type="ECO:0000313" key="10">
    <source>
        <dbReference type="Proteomes" id="UP000053354"/>
    </source>
</evidence>
<evidence type="ECO:0000259" key="8">
    <source>
        <dbReference type="Pfam" id="PF04234"/>
    </source>
</evidence>
<dbReference type="EMBL" id="CP016540">
    <property type="protein sequence ID" value="ANU26629.1"/>
    <property type="molecule type" value="Genomic_DNA"/>
</dbReference>
<dbReference type="InterPro" id="IPR032694">
    <property type="entry name" value="CopC/D"/>
</dbReference>
<feature type="region of interest" description="Disordered" evidence="5">
    <location>
        <begin position="122"/>
        <end position="156"/>
    </location>
</feature>
<name>A0A1B1S0D9_9BACL</name>
<keyword evidence="6" id="KW-0472">Membrane</keyword>
<keyword evidence="3 7" id="KW-0732">Signal</keyword>
<feature type="compositionally biased region" description="Acidic residues" evidence="5">
    <location>
        <begin position="122"/>
        <end position="135"/>
    </location>
</feature>
<feature type="domain" description="CopC" evidence="8">
    <location>
        <begin position="22"/>
        <end position="112"/>
    </location>
</feature>
<dbReference type="AlphaFoldDB" id="A0A1B1S0D9"/>
<dbReference type="GO" id="GO:0006825">
    <property type="term" value="P:copper ion transport"/>
    <property type="evidence" value="ECO:0007669"/>
    <property type="project" value="InterPro"/>
</dbReference>
<sequence>MKKMIMLLVIAILALPLVGQAHTTLSSSTPAEGSVVVDPLDEVILTFGTVIELGSTMILENEEATYEFEEVALSNEVMTGKMTEELPNGSYVIKWKIIGVDGHPIEGEVPFELAVEVVEEEPVVEEPEVETETEPAEEKVTATEESSAQATETTEEDGGSSIITVILILAVVIIGFIVFRLLKKK</sequence>
<dbReference type="GO" id="GO:0042597">
    <property type="term" value="C:periplasmic space"/>
    <property type="evidence" value="ECO:0007669"/>
    <property type="project" value="InterPro"/>
</dbReference>
<feature type="chain" id="PRO_5008529069" description="CopC domain-containing protein" evidence="7">
    <location>
        <begin position="22"/>
        <end position="185"/>
    </location>
</feature>
<comment type="subcellular location">
    <subcellularLocation>
        <location evidence="1">Cell envelope</location>
    </subcellularLocation>
</comment>
<gene>
    <name evidence="9" type="ORF">I858_006275</name>
</gene>
<evidence type="ECO:0000313" key="9">
    <source>
        <dbReference type="EMBL" id="ANU26629.1"/>
    </source>
</evidence>
<reference evidence="9" key="1">
    <citation type="submission" date="2016-10" db="EMBL/GenBank/DDBJ databases">
        <authorList>
            <person name="See-Too W.S."/>
        </authorList>
    </citation>
    <scope>NUCLEOTIDE SEQUENCE</scope>
    <source>
        <strain evidence="9">L10.15</strain>
    </source>
</reference>
<dbReference type="KEGG" id="pll:I858_006275"/>
<dbReference type="Pfam" id="PF04234">
    <property type="entry name" value="CopC"/>
    <property type="match status" value="1"/>
</dbReference>
<evidence type="ECO:0000256" key="7">
    <source>
        <dbReference type="SAM" id="SignalP"/>
    </source>
</evidence>
<proteinExistence type="predicted"/>
<dbReference type="Gene3D" id="2.60.40.1220">
    <property type="match status" value="1"/>
</dbReference>
<dbReference type="GO" id="GO:0005886">
    <property type="term" value="C:plasma membrane"/>
    <property type="evidence" value="ECO:0007669"/>
    <property type="project" value="TreeGrafter"/>
</dbReference>
<feature type="transmembrane region" description="Helical" evidence="6">
    <location>
        <begin position="162"/>
        <end position="182"/>
    </location>
</feature>
<keyword evidence="2" id="KW-0479">Metal-binding</keyword>
<evidence type="ECO:0000256" key="3">
    <source>
        <dbReference type="ARBA" id="ARBA00022729"/>
    </source>
</evidence>
<feature type="signal peptide" evidence="7">
    <location>
        <begin position="1"/>
        <end position="21"/>
    </location>
</feature>